<dbReference type="OrthoDB" id="4062651at2759"/>
<keyword evidence="7" id="KW-1185">Reference proteome</keyword>
<dbReference type="Gene3D" id="3.30.200.20">
    <property type="entry name" value="Phosphorylase Kinase, domain 1"/>
    <property type="match status" value="1"/>
</dbReference>
<keyword evidence="3" id="KW-0418">Kinase</keyword>
<keyword evidence="1" id="KW-0808">Transferase</keyword>
<sequence length="553" mass="62006">MLSRIRSKTRKKRTIIFGLKSDNGSRDILLWLLTTIINPGDNVLAVHVREPNDSFNPNSFHIHEDICKSKQVDLQVKVSEADSYISNLTRQVRENYATILVLGCSLSRPDYSVFSSCLKGLPPTCTLMVMDNLGRILLQKQGTSQQGSEKALLQSSQSSVSKYAAGYQQANSCHLQKSLTLPSSLPSSSRQASEKQEISLANKKARPFPGFASSEPFPRLALQDSRGTSREFTSEQLNRATNNFNPVMVIGEGGHSKVYRANLEDGQAAAVKVLSSHSSSHDLVQEVEIFSEIKHENIVQIIGFCNDRNMKAIVYSLLKGSLKQYLRKRKWRERVGIAIGVAKALTYLHHSCNPPIIHRDVKSSNILLFDNFQPQLADFGEATVLRQSQNAESNINPYNVVGTFGYLAPEYIMYGKVDEKIDVYSYGVVLLELITGKEAIQTDQNSHGSLVLRARSLLGFGLGDRLIDPNLKGNYNKVEMRAMMMAARLCLLYSSSRRPIMETILKLLEEPEYLFKMQEARDELFNGGSTEEETYLWRYDEPDGEESTLTEAL</sequence>
<dbReference type="PROSITE" id="PS50011">
    <property type="entry name" value="PROTEIN_KINASE_DOM"/>
    <property type="match status" value="1"/>
</dbReference>
<evidence type="ECO:0000313" key="8">
    <source>
        <dbReference type="RefSeq" id="XP_022140740.1"/>
    </source>
</evidence>
<evidence type="ECO:0000259" key="6">
    <source>
        <dbReference type="PROSITE" id="PS50011"/>
    </source>
</evidence>
<dbReference type="InterPro" id="IPR017441">
    <property type="entry name" value="Protein_kinase_ATP_BS"/>
</dbReference>
<dbReference type="InterPro" id="IPR046958">
    <property type="entry name" value="RBK1/2/STUNTED"/>
</dbReference>
<reference evidence="8" key="1">
    <citation type="submission" date="2025-08" db="UniProtKB">
        <authorList>
            <consortium name="RefSeq"/>
        </authorList>
    </citation>
    <scope>IDENTIFICATION</scope>
    <source>
        <strain evidence="8">OHB3-1</strain>
    </source>
</reference>
<dbReference type="PROSITE" id="PS00107">
    <property type="entry name" value="PROTEIN_KINASE_ATP"/>
    <property type="match status" value="1"/>
</dbReference>
<dbReference type="Pfam" id="PF00069">
    <property type="entry name" value="Pkinase"/>
    <property type="match status" value="1"/>
</dbReference>
<dbReference type="PROSITE" id="PS00108">
    <property type="entry name" value="PROTEIN_KINASE_ST"/>
    <property type="match status" value="1"/>
</dbReference>
<proteinExistence type="predicted"/>
<keyword evidence="2 5" id="KW-0547">Nucleotide-binding</keyword>
<protein>
    <submittedName>
        <fullName evidence="8">Receptor-like cytosolic serine/threonine-protein kinase RBK1</fullName>
    </submittedName>
</protein>
<evidence type="ECO:0000313" key="7">
    <source>
        <dbReference type="Proteomes" id="UP000504603"/>
    </source>
</evidence>
<evidence type="ECO:0000256" key="2">
    <source>
        <dbReference type="ARBA" id="ARBA00022741"/>
    </source>
</evidence>
<accession>A0A6J1CFZ7</accession>
<organism evidence="7 8">
    <name type="scientific">Momordica charantia</name>
    <name type="common">Bitter gourd</name>
    <name type="synonym">Balsam pear</name>
    <dbReference type="NCBI Taxonomy" id="3673"/>
    <lineage>
        <taxon>Eukaryota</taxon>
        <taxon>Viridiplantae</taxon>
        <taxon>Streptophyta</taxon>
        <taxon>Embryophyta</taxon>
        <taxon>Tracheophyta</taxon>
        <taxon>Spermatophyta</taxon>
        <taxon>Magnoliopsida</taxon>
        <taxon>eudicotyledons</taxon>
        <taxon>Gunneridae</taxon>
        <taxon>Pentapetalae</taxon>
        <taxon>rosids</taxon>
        <taxon>fabids</taxon>
        <taxon>Cucurbitales</taxon>
        <taxon>Cucurbitaceae</taxon>
        <taxon>Momordiceae</taxon>
        <taxon>Momordica</taxon>
    </lineage>
</organism>
<dbReference type="RefSeq" id="XP_022140740.1">
    <property type="nucleotide sequence ID" value="XM_022285048.1"/>
</dbReference>
<dbReference type="InterPro" id="IPR000719">
    <property type="entry name" value="Prot_kinase_dom"/>
</dbReference>
<dbReference type="PANTHER" id="PTHR47987:SF11">
    <property type="entry name" value="RECEPTOR-LIKE CYTOSOLIC SERINE_THREONINE-PROTEIN KINASE RBK1 ISOFORM X1"/>
    <property type="match status" value="1"/>
</dbReference>
<dbReference type="GO" id="GO:0004672">
    <property type="term" value="F:protein kinase activity"/>
    <property type="evidence" value="ECO:0007669"/>
    <property type="project" value="InterPro"/>
</dbReference>
<evidence type="ECO:0000256" key="4">
    <source>
        <dbReference type="ARBA" id="ARBA00022840"/>
    </source>
</evidence>
<feature type="domain" description="Protein kinase" evidence="6">
    <location>
        <begin position="244"/>
        <end position="514"/>
    </location>
</feature>
<dbReference type="KEGG" id="mcha:111011329"/>
<dbReference type="SUPFAM" id="SSF56112">
    <property type="entry name" value="Protein kinase-like (PK-like)"/>
    <property type="match status" value="1"/>
</dbReference>
<name>A0A6J1CFZ7_MOMCH</name>
<dbReference type="GO" id="GO:0005524">
    <property type="term" value="F:ATP binding"/>
    <property type="evidence" value="ECO:0007669"/>
    <property type="project" value="UniProtKB-UniRule"/>
</dbReference>
<dbReference type="GeneID" id="111011329"/>
<feature type="binding site" evidence="5">
    <location>
        <position position="272"/>
    </location>
    <ligand>
        <name>ATP</name>
        <dbReference type="ChEBI" id="CHEBI:30616"/>
    </ligand>
</feature>
<dbReference type="InterPro" id="IPR008271">
    <property type="entry name" value="Ser/Thr_kinase_AS"/>
</dbReference>
<keyword evidence="4 5" id="KW-0067">ATP-binding</keyword>
<gene>
    <name evidence="8" type="primary">LOC111011329</name>
</gene>
<evidence type="ECO:0000256" key="5">
    <source>
        <dbReference type="PROSITE-ProRule" id="PRU10141"/>
    </source>
</evidence>
<evidence type="ECO:0000256" key="1">
    <source>
        <dbReference type="ARBA" id="ARBA00022679"/>
    </source>
</evidence>
<evidence type="ECO:0000256" key="3">
    <source>
        <dbReference type="ARBA" id="ARBA00022777"/>
    </source>
</evidence>
<dbReference type="AlphaFoldDB" id="A0A6J1CFZ7"/>
<dbReference type="Proteomes" id="UP000504603">
    <property type="component" value="Unplaced"/>
</dbReference>
<dbReference type="Gene3D" id="1.10.510.10">
    <property type="entry name" value="Transferase(Phosphotransferase) domain 1"/>
    <property type="match status" value="1"/>
</dbReference>
<dbReference type="SMART" id="SM00220">
    <property type="entry name" value="S_TKc"/>
    <property type="match status" value="1"/>
</dbReference>
<dbReference type="InterPro" id="IPR011009">
    <property type="entry name" value="Kinase-like_dom_sf"/>
</dbReference>
<dbReference type="PANTHER" id="PTHR47987">
    <property type="entry name" value="OS08G0249100 PROTEIN"/>
    <property type="match status" value="1"/>
</dbReference>